<organism evidence="3 4">
    <name type="scientific">Aeropyrum pernix</name>
    <dbReference type="NCBI Taxonomy" id="56636"/>
    <lineage>
        <taxon>Archaea</taxon>
        <taxon>Thermoproteota</taxon>
        <taxon>Thermoprotei</taxon>
        <taxon>Desulfurococcales</taxon>
        <taxon>Desulfurococcaceae</taxon>
        <taxon>Aeropyrum</taxon>
    </lineage>
</organism>
<dbReference type="Pfam" id="PF02625">
    <property type="entry name" value="XdhC_CoxI"/>
    <property type="match status" value="1"/>
</dbReference>
<dbReference type="Gene3D" id="3.40.50.720">
    <property type="entry name" value="NAD(P)-binding Rossmann-like Domain"/>
    <property type="match status" value="1"/>
</dbReference>
<proteinExistence type="predicted"/>
<dbReference type="PANTHER" id="PTHR30388">
    <property type="entry name" value="ALDEHYDE OXIDOREDUCTASE MOLYBDENUM COFACTOR ASSEMBLY PROTEIN"/>
    <property type="match status" value="1"/>
</dbReference>
<feature type="domain" description="XdhC- CoxI" evidence="1">
    <location>
        <begin position="23"/>
        <end position="87"/>
    </location>
</feature>
<dbReference type="InterPro" id="IPR027051">
    <property type="entry name" value="XdhC_Rossmann_dom"/>
</dbReference>
<dbReference type="AlphaFoldDB" id="A0A401HAJ1"/>
<dbReference type="RefSeq" id="WP_131160441.1">
    <property type="nucleotide sequence ID" value="NZ_BDMD01000071.1"/>
</dbReference>
<feature type="domain" description="XdhC Rossmann" evidence="2">
    <location>
        <begin position="128"/>
        <end position="261"/>
    </location>
</feature>
<dbReference type="Proteomes" id="UP000291213">
    <property type="component" value="Unassembled WGS sequence"/>
</dbReference>
<reference evidence="3 4" key="1">
    <citation type="submission" date="2017-02" db="EMBL/GenBank/DDBJ databases">
        <title>isolation and characterization of a novel temperate virus Aeropyrum globular virus 1 infecting hyperthermophilic archaeon Aeropyrum.</title>
        <authorList>
            <person name="Yumiya M."/>
            <person name="Yoshida T."/>
            <person name="Sako Y."/>
        </authorList>
    </citation>
    <scope>NUCLEOTIDE SEQUENCE [LARGE SCALE GENOMIC DNA]</scope>
    <source>
        <strain evidence="3 4">YK1-12-2013</strain>
    </source>
</reference>
<name>A0A401HAJ1_AERPX</name>
<dbReference type="OrthoDB" id="376998at2157"/>
<dbReference type="Pfam" id="PF13478">
    <property type="entry name" value="XdhC_C"/>
    <property type="match status" value="1"/>
</dbReference>
<sequence length="298" mass="31960">MGGGFRFDEESLREFVDMVRGLMEEEREFVIATVVSVKGSAAARVGSKGVILPDGTVRGWLGGWCSENALLTVALSALKEGRPKLVKLVMSGETLKQVSEDVIEVGTPCGGEVLVYLEPAYPKPHIPIFGHNEVTKALSRLAQLLGFKVTVIDPSAGPEDYPGAKVLASLEDGGVRLDRHTYPVLATMGRTDVDVEVLLRILDKPVSRVFLVASVNRAEEVLRRLARKGVPPDLLEKIESPAGIDLGAATPEELALSVLAGVVAARRGGSGRPMREARGDPVAKVVRELRRRAEATPS</sequence>
<evidence type="ECO:0000313" key="3">
    <source>
        <dbReference type="EMBL" id="GBF09471.1"/>
    </source>
</evidence>
<dbReference type="EMBL" id="BDMD01000071">
    <property type="protein sequence ID" value="GBF09471.1"/>
    <property type="molecule type" value="Genomic_DNA"/>
</dbReference>
<accession>A0A401HAJ1</accession>
<evidence type="ECO:0000313" key="4">
    <source>
        <dbReference type="Proteomes" id="UP000291213"/>
    </source>
</evidence>
<evidence type="ECO:0000259" key="2">
    <source>
        <dbReference type="Pfam" id="PF13478"/>
    </source>
</evidence>
<dbReference type="InterPro" id="IPR052698">
    <property type="entry name" value="MoCofactor_Util/Proc"/>
</dbReference>
<evidence type="ECO:0000259" key="1">
    <source>
        <dbReference type="Pfam" id="PF02625"/>
    </source>
</evidence>
<gene>
    <name evidence="3" type="ORF">apy_11960</name>
</gene>
<protein>
    <submittedName>
        <fullName evidence="3">CoxF homolog</fullName>
    </submittedName>
</protein>
<dbReference type="InterPro" id="IPR003777">
    <property type="entry name" value="XdhC_CoxI"/>
</dbReference>
<comment type="caution">
    <text evidence="3">The sequence shown here is derived from an EMBL/GenBank/DDBJ whole genome shotgun (WGS) entry which is preliminary data.</text>
</comment>
<dbReference type="PANTHER" id="PTHR30388:SF6">
    <property type="entry name" value="XANTHINE DEHYDROGENASE SUBUNIT A-RELATED"/>
    <property type="match status" value="1"/>
</dbReference>